<gene>
    <name evidence="1" type="ORF">DES53_1015</name>
</gene>
<name>A0A366HV79_9BACT</name>
<dbReference type="RefSeq" id="WP_113956163.1">
    <property type="nucleotide sequence ID" value="NZ_QNRR01000001.1"/>
</dbReference>
<organism evidence="1 2">
    <name type="scientific">Roseimicrobium gellanilyticum</name>
    <dbReference type="NCBI Taxonomy" id="748857"/>
    <lineage>
        <taxon>Bacteria</taxon>
        <taxon>Pseudomonadati</taxon>
        <taxon>Verrucomicrobiota</taxon>
        <taxon>Verrucomicrobiia</taxon>
        <taxon>Verrucomicrobiales</taxon>
        <taxon>Verrucomicrobiaceae</taxon>
        <taxon>Roseimicrobium</taxon>
    </lineage>
</organism>
<dbReference type="OrthoDB" id="9785423at2"/>
<dbReference type="SUPFAM" id="SSF56784">
    <property type="entry name" value="HAD-like"/>
    <property type="match status" value="1"/>
</dbReference>
<sequence>MSAAQTTIGLVYDFDQTLSPGYMTDDVVFPNYGISVEQFWKRSQALVDKEGYDNELAYLKTMLDLLTPDRPTNAELRALGPKLRLYPGLPEMFTELEALLGPDHRALGVRLEHYIISSGLRELLEGSVLRPHVKAVFGCEFAQDREGRISFPKRVIGHTTKTQFLFRINKGMLEPHEDVNDHMPSDMRPIPFQHMIYLGDGPTDVPCFTLMRRYGGNAIAVYSPGDNTRKSFRKCWQLSAHADRVKHIAPADYRAGSHLRLMLEEMISEIADGIVRRKRAEVDSSMVSAPGF</sequence>
<dbReference type="InterPro" id="IPR036412">
    <property type="entry name" value="HAD-like_sf"/>
</dbReference>
<evidence type="ECO:0000313" key="1">
    <source>
        <dbReference type="EMBL" id="RBP47208.1"/>
    </source>
</evidence>
<dbReference type="EMBL" id="QNRR01000001">
    <property type="protein sequence ID" value="RBP47208.1"/>
    <property type="molecule type" value="Genomic_DNA"/>
</dbReference>
<dbReference type="Gene3D" id="3.40.50.1000">
    <property type="entry name" value="HAD superfamily/HAD-like"/>
    <property type="match status" value="1"/>
</dbReference>
<comment type="caution">
    <text evidence="1">The sequence shown here is derived from an EMBL/GenBank/DDBJ whole genome shotgun (WGS) entry which is preliminary data.</text>
</comment>
<keyword evidence="1" id="KW-0378">Hydrolase</keyword>
<dbReference type="GO" id="GO:0016787">
    <property type="term" value="F:hydrolase activity"/>
    <property type="evidence" value="ECO:0007669"/>
    <property type="project" value="UniProtKB-KW"/>
</dbReference>
<protein>
    <submittedName>
        <fullName evidence="1">Haloacid dehalogenase-like hydrolase</fullName>
    </submittedName>
</protein>
<evidence type="ECO:0000313" key="2">
    <source>
        <dbReference type="Proteomes" id="UP000253426"/>
    </source>
</evidence>
<proteinExistence type="predicted"/>
<dbReference type="InterPro" id="IPR023214">
    <property type="entry name" value="HAD_sf"/>
</dbReference>
<dbReference type="AlphaFoldDB" id="A0A366HV79"/>
<dbReference type="Proteomes" id="UP000253426">
    <property type="component" value="Unassembled WGS sequence"/>
</dbReference>
<accession>A0A366HV79</accession>
<keyword evidence="2" id="KW-1185">Reference proteome</keyword>
<reference evidence="1 2" key="1">
    <citation type="submission" date="2018-06" db="EMBL/GenBank/DDBJ databases">
        <title>Genomic Encyclopedia of Type Strains, Phase IV (KMG-IV): sequencing the most valuable type-strain genomes for metagenomic binning, comparative biology and taxonomic classification.</title>
        <authorList>
            <person name="Goeker M."/>
        </authorList>
    </citation>
    <scope>NUCLEOTIDE SEQUENCE [LARGE SCALE GENOMIC DNA]</scope>
    <source>
        <strain evidence="1 2">DSM 25532</strain>
    </source>
</reference>